<dbReference type="InterPro" id="IPR053925">
    <property type="entry name" value="RecX_HTH_3rd"/>
</dbReference>
<dbReference type="HAMAP" id="MF_01114">
    <property type="entry name" value="RecX"/>
    <property type="match status" value="1"/>
</dbReference>
<gene>
    <name evidence="5" type="primary">recX</name>
    <name evidence="9" type="ORF">C6571_08535</name>
</gene>
<dbReference type="Pfam" id="PF21982">
    <property type="entry name" value="RecX_HTH1"/>
    <property type="match status" value="1"/>
</dbReference>
<comment type="subcellular location">
    <subcellularLocation>
        <location evidence="1 5">Cytoplasm</location>
    </subcellularLocation>
</comment>
<dbReference type="GO" id="GO:0005737">
    <property type="term" value="C:cytoplasm"/>
    <property type="evidence" value="ECO:0007669"/>
    <property type="project" value="UniProtKB-SubCell"/>
</dbReference>
<evidence type="ECO:0000259" key="7">
    <source>
        <dbReference type="Pfam" id="PF21981"/>
    </source>
</evidence>
<proteinExistence type="inferred from homology"/>
<dbReference type="Pfam" id="PF21981">
    <property type="entry name" value="RecX_HTH3"/>
    <property type="match status" value="1"/>
</dbReference>
<evidence type="ECO:0000256" key="3">
    <source>
        <dbReference type="ARBA" id="ARBA00018111"/>
    </source>
</evidence>
<dbReference type="AlphaFoldDB" id="A0A2S0N044"/>
<sequence length="152" mass="16862">MVKGVARPQLSLKGRALRLLSQREHSRAELERKLARHLQEGEDLAAVLDDLQAKGFICEARVLASVLHLRAPRLGGARLRQELAAKGLDAARVREALAELAPTEPDRAQALWERRFGAAPTDAREWARQARFLAARGFAAEIVRRVVPPAPR</sequence>
<evidence type="ECO:0000313" key="9">
    <source>
        <dbReference type="EMBL" id="AVO41331.1"/>
    </source>
</evidence>
<dbReference type="KEGG" id="simp:C6571_08535"/>
<evidence type="ECO:0000256" key="1">
    <source>
        <dbReference type="ARBA" id="ARBA00004496"/>
    </source>
</evidence>
<protein>
    <recommendedName>
        <fullName evidence="3 5">Regulatory protein RecX</fullName>
    </recommendedName>
</protein>
<evidence type="ECO:0000256" key="4">
    <source>
        <dbReference type="ARBA" id="ARBA00022490"/>
    </source>
</evidence>
<evidence type="ECO:0000256" key="5">
    <source>
        <dbReference type="HAMAP-Rule" id="MF_01114"/>
    </source>
</evidence>
<evidence type="ECO:0000256" key="2">
    <source>
        <dbReference type="ARBA" id="ARBA00009695"/>
    </source>
</evidence>
<dbReference type="PANTHER" id="PTHR33602:SF1">
    <property type="entry name" value="REGULATORY PROTEIN RECX FAMILY PROTEIN"/>
    <property type="match status" value="1"/>
</dbReference>
<dbReference type="PANTHER" id="PTHR33602">
    <property type="entry name" value="REGULATORY PROTEIN RECX FAMILY PROTEIN"/>
    <property type="match status" value="1"/>
</dbReference>
<reference evidence="9 10" key="1">
    <citation type="submission" date="2018-03" db="EMBL/GenBank/DDBJ databases">
        <title>Genome sequencing of Simplicispira sp.</title>
        <authorList>
            <person name="Kim S.-J."/>
            <person name="Heo J."/>
            <person name="Kwon S.-W."/>
        </authorList>
    </citation>
    <scope>NUCLEOTIDE SEQUENCE [LARGE SCALE GENOMIC DNA]</scope>
    <source>
        <strain evidence="9 10">SC1-8</strain>
    </source>
</reference>
<comment type="function">
    <text evidence="5">Modulates RecA activity.</text>
</comment>
<keyword evidence="4 5" id="KW-0963">Cytoplasm</keyword>
<dbReference type="NCBIfam" id="NF001055">
    <property type="entry name" value="PRK00117.2-5"/>
    <property type="match status" value="1"/>
</dbReference>
<dbReference type="EMBL" id="CP027669">
    <property type="protein sequence ID" value="AVO41331.1"/>
    <property type="molecule type" value="Genomic_DNA"/>
</dbReference>
<dbReference type="InterPro" id="IPR003783">
    <property type="entry name" value="Regulatory_RecX"/>
</dbReference>
<evidence type="ECO:0000259" key="8">
    <source>
        <dbReference type="Pfam" id="PF21982"/>
    </source>
</evidence>
<feature type="coiled-coil region" evidence="6">
    <location>
        <begin position="20"/>
        <end position="47"/>
    </location>
</feature>
<name>A0A2S0N044_9BURK</name>
<organism evidence="9 10">
    <name type="scientific">Simplicispira suum</name>
    <dbReference type="NCBI Taxonomy" id="2109915"/>
    <lineage>
        <taxon>Bacteria</taxon>
        <taxon>Pseudomonadati</taxon>
        <taxon>Pseudomonadota</taxon>
        <taxon>Betaproteobacteria</taxon>
        <taxon>Burkholderiales</taxon>
        <taxon>Comamonadaceae</taxon>
        <taxon>Simplicispira</taxon>
    </lineage>
</organism>
<accession>A0A2S0N044</accession>
<dbReference type="InterPro" id="IPR036388">
    <property type="entry name" value="WH-like_DNA-bd_sf"/>
</dbReference>
<keyword evidence="6" id="KW-0175">Coiled coil</keyword>
<evidence type="ECO:0000313" key="10">
    <source>
        <dbReference type="Proteomes" id="UP000239326"/>
    </source>
</evidence>
<feature type="domain" description="RecX third three-helical" evidence="7">
    <location>
        <begin position="106"/>
        <end position="147"/>
    </location>
</feature>
<evidence type="ECO:0000256" key="6">
    <source>
        <dbReference type="SAM" id="Coils"/>
    </source>
</evidence>
<dbReference type="GO" id="GO:0006282">
    <property type="term" value="P:regulation of DNA repair"/>
    <property type="evidence" value="ECO:0007669"/>
    <property type="project" value="UniProtKB-UniRule"/>
</dbReference>
<dbReference type="InterPro" id="IPR053926">
    <property type="entry name" value="RecX_HTH_1st"/>
</dbReference>
<dbReference type="Proteomes" id="UP000239326">
    <property type="component" value="Chromosome"/>
</dbReference>
<keyword evidence="10" id="KW-1185">Reference proteome</keyword>
<feature type="domain" description="RecX first three-helical" evidence="8">
    <location>
        <begin position="14"/>
        <end position="51"/>
    </location>
</feature>
<dbReference type="OrthoDB" id="5295441at2"/>
<dbReference type="Gene3D" id="1.10.10.10">
    <property type="entry name" value="Winged helix-like DNA-binding domain superfamily/Winged helix DNA-binding domain"/>
    <property type="match status" value="2"/>
</dbReference>
<comment type="similarity">
    <text evidence="2 5">Belongs to the RecX family.</text>
</comment>